<evidence type="ECO:0000313" key="5">
    <source>
        <dbReference type="EMBL" id="CAB4735563.1"/>
    </source>
</evidence>
<dbReference type="Gene3D" id="3.90.1150.10">
    <property type="entry name" value="Aspartate Aminotransferase, domain 1"/>
    <property type="match status" value="1"/>
</dbReference>
<dbReference type="InterPro" id="IPR015424">
    <property type="entry name" value="PyrdxlP-dep_Trfase"/>
</dbReference>
<evidence type="ECO:0000256" key="3">
    <source>
        <dbReference type="ARBA" id="ARBA00022679"/>
    </source>
</evidence>
<evidence type="ECO:0000256" key="2">
    <source>
        <dbReference type="ARBA" id="ARBA00022576"/>
    </source>
</evidence>
<accession>A0A6J6SLE1</accession>
<dbReference type="FunFam" id="3.40.640.10:FF:000014">
    <property type="entry name" value="Adenosylmethionine-8-amino-7-oxononanoate aminotransferase, probable"/>
    <property type="match status" value="1"/>
</dbReference>
<proteinExistence type="inferred from homology"/>
<dbReference type="PROSITE" id="PS00600">
    <property type="entry name" value="AA_TRANSFER_CLASS_3"/>
    <property type="match status" value="1"/>
</dbReference>
<dbReference type="InterPro" id="IPR005814">
    <property type="entry name" value="Aminotrans_3"/>
</dbReference>
<sequence length="461" mass="50057">MSKDSGLSLTDKDKSYFFHPFTALKSHESTGGKIIVEGKGSTLTDSEGNKFLDAMAGLWCVNLGYGNTELADTIHDQVKKLSYYHSFSGMSTDLAAQLSERIINMCPVPMSKVFFGNSGSDANDTHAKIIWFYNNALGRPNKKKIISRLRGYHGVTVLSAGLTGLSNLHDGFDLPLPMIRHVRPPHRLWEKAPGATDAEFAQTLADELETLIINEGPDTVAAFIAEPVQAAGGVIVPPSEYFPAIQKVLKKYDVLLIADEVVTAFGRLGKMFGTSVVGMEPDLMTIAKGLTSAYIPLSGSIVSEKVWQVLRDGSEKYGAFGHGYTYSAHPIAAACAIKTLEIVERDNYVGKAEKQGKVLHQLLQTHFADHPLVGEIRGQGLIGAVELVANREKPEAFDPSLKIAPRVAKRSMELGVITRALPAADTVAFSPPFIVTDSELEVMVKTVRKAVDEIGKEIGRM</sequence>
<evidence type="ECO:0000313" key="6">
    <source>
        <dbReference type="EMBL" id="CAB4948621.1"/>
    </source>
</evidence>
<dbReference type="InterPro" id="IPR015421">
    <property type="entry name" value="PyrdxlP-dep_Trfase_major"/>
</dbReference>
<keyword evidence="2" id="KW-0032">Aminotransferase</keyword>
<dbReference type="Gene3D" id="3.40.640.10">
    <property type="entry name" value="Type I PLP-dependent aspartate aminotransferase-like (Major domain)"/>
    <property type="match status" value="1"/>
</dbReference>
<dbReference type="AlphaFoldDB" id="A0A6J6SLE1"/>
<protein>
    <submittedName>
        <fullName evidence="5">Unannotated protein</fullName>
    </submittedName>
</protein>
<organism evidence="5">
    <name type="scientific">freshwater metagenome</name>
    <dbReference type="NCBI Taxonomy" id="449393"/>
    <lineage>
        <taxon>unclassified sequences</taxon>
        <taxon>metagenomes</taxon>
        <taxon>ecological metagenomes</taxon>
    </lineage>
</organism>
<dbReference type="SUPFAM" id="SSF53383">
    <property type="entry name" value="PLP-dependent transferases"/>
    <property type="match status" value="1"/>
</dbReference>
<keyword evidence="3" id="KW-0808">Transferase</keyword>
<dbReference type="NCBIfam" id="NF004767">
    <property type="entry name" value="PRK06105.1"/>
    <property type="match status" value="1"/>
</dbReference>
<dbReference type="InterPro" id="IPR049704">
    <property type="entry name" value="Aminotrans_3_PPA_site"/>
</dbReference>
<dbReference type="GO" id="GO:0030170">
    <property type="term" value="F:pyridoxal phosphate binding"/>
    <property type="evidence" value="ECO:0007669"/>
    <property type="project" value="InterPro"/>
</dbReference>
<comment type="similarity">
    <text evidence="1">Belongs to the class-III pyridoxal-phosphate-dependent aminotransferase family.</text>
</comment>
<dbReference type="PIRSF" id="PIRSF000521">
    <property type="entry name" value="Transaminase_4ab_Lys_Orn"/>
    <property type="match status" value="1"/>
</dbReference>
<gene>
    <name evidence="5" type="ORF">UFOPK2782_00602</name>
    <name evidence="6" type="ORF">UFOPK3828_00247</name>
</gene>
<dbReference type="Pfam" id="PF00202">
    <property type="entry name" value="Aminotran_3"/>
    <property type="match status" value="1"/>
</dbReference>
<dbReference type="EMBL" id="CAEZYS010000061">
    <property type="protein sequence ID" value="CAB4735563.1"/>
    <property type="molecule type" value="Genomic_DNA"/>
</dbReference>
<dbReference type="PANTHER" id="PTHR43094">
    <property type="entry name" value="AMINOTRANSFERASE"/>
    <property type="match status" value="1"/>
</dbReference>
<dbReference type="GO" id="GO:0005829">
    <property type="term" value="C:cytosol"/>
    <property type="evidence" value="ECO:0007669"/>
    <property type="project" value="TreeGrafter"/>
</dbReference>
<evidence type="ECO:0000256" key="1">
    <source>
        <dbReference type="ARBA" id="ARBA00008954"/>
    </source>
</evidence>
<reference evidence="5" key="1">
    <citation type="submission" date="2020-05" db="EMBL/GenBank/DDBJ databases">
        <authorList>
            <person name="Chiriac C."/>
            <person name="Salcher M."/>
            <person name="Ghai R."/>
            <person name="Kavagutti S V."/>
        </authorList>
    </citation>
    <scope>NUCLEOTIDE SEQUENCE</scope>
</reference>
<name>A0A6J6SLE1_9ZZZZ</name>
<dbReference type="PANTHER" id="PTHR43094:SF1">
    <property type="entry name" value="AMINOTRANSFERASE CLASS-III"/>
    <property type="match status" value="1"/>
</dbReference>
<dbReference type="InterPro" id="IPR015422">
    <property type="entry name" value="PyrdxlP-dep_Trfase_small"/>
</dbReference>
<dbReference type="EMBL" id="CAFBNP010000025">
    <property type="protein sequence ID" value="CAB4948621.1"/>
    <property type="molecule type" value="Genomic_DNA"/>
</dbReference>
<dbReference type="GO" id="GO:0008483">
    <property type="term" value="F:transaminase activity"/>
    <property type="evidence" value="ECO:0007669"/>
    <property type="project" value="UniProtKB-KW"/>
</dbReference>
<keyword evidence="4" id="KW-0663">Pyridoxal phosphate</keyword>
<dbReference type="CDD" id="cd00610">
    <property type="entry name" value="OAT_like"/>
    <property type="match status" value="1"/>
</dbReference>
<evidence type="ECO:0000256" key="4">
    <source>
        <dbReference type="ARBA" id="ARBA00022898"/>
    </source>
</evidence>